<reference evidence="1 2" key="1">
    <citation type="submission" date="2018-08" db="EMBL/GenBank/DDBJ databases">
        <title>A genome reference for cultivated species of the human gut microbiota.</title>
        <authorList>
            <person name="Zou Y."/>
            <person name="Xue W."/>
            <person name="Luo G."/>
        </authorList>
    </citation>
    <scope>NUCLEOTIDE SEQUENCE [LARGE SCALE GENOMIC DNA]</scope>
    <source>
        <strain evidence="1 2">TM10-1AC</strain>
    </source>
</reference>
<comment type="caution">
    <text evidence="1">The sequence shown here is derived from an EMBL/GenBank/DDBJ whole genome shotgun (WGS) entry which is preliminary data.</text>
</comment>
<sequence length="63" mass="7168">MTILCDWRSSLHFNLDSPIFIILLFNSSKFSYCQPSGRYLLHICNLGAKVGCKRISEHSTCSD</sequence>
<dbReference type="EMBL" id="QSOE01000003">
    <property type="protein sequence ID" value="RGI92418.1"/>
    <property type="molecule type" value="Genomic_DNA"/>
</dbReference>
<organism evidence="1 2">
    <name type="scientific">Anaerobutyricum hallii</name>
    <dbReference type="NCBI Taxonomy" id="39488"/>
    <lineage>
        <taxon>Bacteria</taxon>
        <taxon>Bacillati</taxon>
        <taxon>Bacillota</taxon>
        <taxon>Clostridia</taxon>
        <taxon>Lachnospirales</taxon>
        <taxon>Lachnospiraceae</taxon>
        <taxon>Anaerobutyricum</taxon>
    </lineage>
</organism>
<dbReference type="AlphaFoldDB" id="A0A374NV61"/>
<dbReference type="Proteomes" id="UP000262524">
    <property type="component" value="Unassembled WGS sequence"/>
</dbReference>
<name>A0A374NV61_9FIRM</name>
<protein>
    <submittedName>
        <fullName evidence="1">Uncharacterized protein</fullName>
    </submittedName>
</protein>
<accession>A0A374NV61</accession>
<proteinExistence type="predicted"/>
<gene>
    <name evidence="1" type="ORF">DXD91_00965</name>
</gene>
<evidence type="ECO:0000313" key="2">
    <source>
        <dbReference type="Proteomes" id="UP000262524"/>
    </source>
</evidence>
<evidence type="ECO:0000313" key="1">
    <source>
        <dbReference type="EMBL" id="RGI92418.1"/>
    </source>
</evidence>